<organism evidence="2 3">
    <name type="scientific">Massilia psychrophila</name>
    <dbReference type="NCBI Taxonomy" id="1603353"/>
    <lineage>
        <taxon>Bacteria</taxon>
        <taxon>Pseudomonadati</taxon>
        <taxon>Pseudomonadota</taxon>
        <taxon>Betaproteobacteria</taxon>
        <taxon>Burkholderiales</taxon>
        <taxon>Oxalobacteraceae</taxon>
        <taxon>Telluria group</taxon>
        <taxon>Massilia</taxon>
    </lineage>
</organism>
<reference evidence="2 3" key="1">
    <citation type="submission" date="2017-10" db="EMBL/GenBank/DDBJ databases">
        <title>Massilia psychrophilum sp. nov., a novel purple-pigmented bacterium isolated from Tianshan glacier, Xinjiang Municipality, China.</title>
        <authorList>
            <person name="Wang H."/>
        </authorList>
    </citation>
    <scope>NUCLEOTIDE SEQUENCE [LARGE SCALE GENOMIC DNA]</scope>
    <source>
        <strain evidence="2 3">JCM 30813</strain>
    </source>
</reference>
<sequence length="242" mass="27339">MRPQVHTQELTFMTVARPRLLQPDARLAAARLRLLDTYAGLAERGAHLLGRLLAGQAPQQWAHYPEDDAIDKSSGYQWFYHSHSPEDRHGAVEHGHIHLFARRPLWGRRLQSRPERAFAELCDNPSANSTTRHLLTIGFDPKGLPISLFTVNSWVTGDLMLGGDLSLELLSSMKLDTGHPEIDAVIESVTRLCEPELRELMWRRDDALRSHPAADKLQDEALELLSEVRIDLDAKLSAFMTD</sequence>
<evidence type="ECO:0000259" key="1">
    <source>
        <dbReference type="Pfam" id="PF22308"/>
    </source>
</evidence>
<dbReference type="Proteomes" id="UP000228593">
    <property type="component" value="Unassembled WGS sequence"/>
</dbReference>
<dbReference type="Pfam" id="PF22308">
    <property type="entry name" value="DUF6969"/>
    <property type="match status" value="1"/>
</dbReference>
<gene>
    <name evidence="2" type="ORF">CR103_15735</name>
</gene>
<keyword evidence="3" id="KW-1185">Reference proteome</keyword>
<feature type="domain" description="DUF6969" evidence="1">
    <location>
        <begin position="30"/>
        <end position="230"/>
    </location>
</feature>
<accession>A0A2G8SZJ9</accession>
<comment type="caution">
    <text evidence="2">The sequence shown here is derived from an EMBL/GenBank/DDBJ whole genome shotgun (WGS) entry which is preliminary data.</text>
</comment>
<evidence type="ECO:0000313" key="2">
    <source>
        <dbReference type="EMBL" id="PIL38878.1"/>
    </source>
</evidence>
<dbReference type="OrthoDB" id="6115415at2"/>
<dbReference type="InterPro" id="IPR054242">
    <property type="entry name" value="DUF6969"/>
</dbReference>
<proteinExistence type="predicted"/>
<evidence type="ECO:0000313" key="3">
    <source>
        <dbReference type="Proteomes" id="UP000228593"/>
    </source>
</evidence>
<name>A0A2G8SZJ9_9BURK</name>
<dbReference type="EMBL" id="PDOB01000027">
    <property type="protein sequence ID" value="PIL38878.1"/>
    <property type="molecule type" value="Genomic_DNA"/>
</dbReference>
<dbReference type="AlphaFoldDB" id="A0A2G8SZJ9"/>
<protein>
    <recommendedName>
        <fullName evidence="1">DUF6969 domain-containing protein</fullName>
    </recommendedName>
</protein>